<keyword evidence="1" id="KW-0472">Membrane</keyword>
<evidence type="ECO:0000256" key="1">
    <source>
        <dbReference type="SAM" id="Phobius"/>
    </source>
</evidence>
<dbReference type="Gene3D" id="1.10.3730.20">
    <property type="match status" value="1"/>
</dbReference>
<dbReference type="SUPFAM" id="SSF103481">
    <property type="entry name" value="Multidrug resistance efflux transporter EmrE"/>
    <property type="match status" value="2"/>
</dbReference>
<dbReference type="InterPro" id="IPR000620">
    <property type="entry name" value="EamA_dom"/>
</dbReference>
<feature type="transmembrane region" description="Helical" evidence="1">
    <location>
        <begin position="215"/>
        <end position="236"/>
    </location>
</feature>
<feature type="transmembrane region" description="Helical" evidence="1">
    <location>
        <begin position="133"/>
        <end position="151"/>
    </location>
</feature>
<reference evidence="3 4" key="1">
    <citation type="submission" date="2020-08" db="EMBL/GenBank/DDBJ databases">
        <title>Genomic Encyclopedia of Type Strains, Phase IV (KMG-IV): sequencing the most valuable type-strain genomes for metagenomic binning, comparative biology and taxonomic classification.</title>
        <authorList>
            <person name="Goeker M."/>
        </authorList>
    </citation>
    <scope>NUCLEOTIDE SEQUENCE [LARGE SCALE GENOMIC DNA]</scope>
    <source>
        <strain evidence="3 4">DSM 103377</strain>
    </source>
</reference>
<feature type="domain" description="EamA" evidence="2">
    <location>
        <begin position="17"/>
        <end position="147"/>
    </location>
</feature>
<dbReference type="PANTHER" id="PTHR22911">
    <property type="entry name" value="ACYL-MALONYL CONDENSING ENZYME-RELATED"/>
    <property type="match status" value="1"/>
</dbReference>
<dbReference type="GO" id="GO:0016020">
    <property type="term" value="C:membrane"/>
    <property type="evidence" value="ECO:0007669"/>
    <property type="project" value="InterPro"/>
</dbReference>
<feature type="transmembrane region" description="Helical" evidence="1">
    <location>
        <begin position="185"/>
        <end position="203"/>
    </location>
</feature>
<evidence type="ECO:0000313" key="4">
    <source>
        <dbReference type="Proteomes" id="UP000553766"/>
    </source>
</evidence>
<feature type="transmembrane region" description="Helical" evidence="1">
    <location>
        <begin position="157"/>
        <end position="178"/>
    </location>
</feature>
<dbReference type="InterPro" id="IPR037185">
    <property type="entry name" value="EmrE-like"/>
</dbReference>
<accession>A0A840X6A1</accession>
<protein>
    <submittedName>
        <fullName evidence="3">Drug/metabolite transporter (DMT)-like permease</fullName>
    </submittedName>
</protein>
<dbReference type="Pfam" id="PF00892">
    <property type="entry name" value="EamA"/>
    <property type="match status" value="2"/>
</dbReference>
<feature type="transmembrane region" description="Helical" evidence="1">
    <location>
        <begin position="49"/>
        <end position="68"/>
    </location>
</feature>
<sequence>MRILPTIRLEENSTRQGVLFMIAAILFFTLMDALAKGLTQRYEPMMVVWARYTGQVAWTLVMLSPILFRVIGTKHIKMQLLRSVLLFGATFSFYSGLSGLKLAQATAIFEVAPLILTGLAVLVLKEKVGLRRWAGVGAGMIGALIIIRPGTDVFTPYALFPLAAAFCYSAYAIATRFLGSEESAWTSFFYTGLFGALAASLMVAPVWETPSLPDAGIMVVLGAIGGLAQLLLIFAIRAAPASVLAPFSYVGLAFATLWGVFFFGEFPDGFTVMGAAVIVGAGLYVWYRETKVVPQRQDV</sequence>
<keyword evidence="1" id="KW-1133">Transmembrane helix</keyword>
<dbReference type="AlphaFoldDB" id="A0A840X6A1"/>
<dbReference type="Proteomes" id="UP000553766">
    <property type="component" value="Unassembled WGS sequence"/>
</dbReference>
<dbReference type="PANTHER" id="PTHR22911:SF103">
    <property type="entry name" value="BLR2811 PROTEIN"/>
    <property type="match status" value="1"/>
</dbReference>
<dbReference type="RefSeq" id="WP_184011638.1">
    <property type="nucleotide sequence ID" value="NZ_JACIJS010000006.1"/>
</dbReference>
<comment type="caution">
    <text evidence="3">The sequence shown here is derived from an EMBL/GenBank/DDBJ whole genome shotgun (WGS) entry which is preliminary data.</text>
</comment>
<feature type="transmembrane region" description="Helical" evidence="1">
    <location>
        <begin position="18"/>
        <end position="37"/>
    </location>
</feature>
<keyword evidence="4" id="KW-1185">Reference proteome</keyword>
<gene>
    <name evidence="3" type="ORF">FHS89_002263</name>
</gene>
<feature type="transmembrane region" description="Helical" evidence="1">
    <location>
        <begin position="103"/>
        <end position="124"/>
    </location>
</feature>
<feature type="transmembrane region" description="Helical" evidence="1">
    <location>
        <begin position="243"/>
        <end position="263"/>
    </location>
</feature>
<evidence type="ECO:0000259" key="2">
    <source>
        <dbReference type="Pfam" id="PF00892"/>
    </source>
</evidence>
<feature type="transmembrane region" description="Helical" evidence="1">
    <location>
        <begin position="80"/>
        <end position="97"/>
    </location>
</feature>
<keyword evidence="1" id="KW-0812">Transmembrane</keyword>
<feature type="domain" description="EamA" evidence="2">
    <location>
        <begin position="158"/>
        <end position="281"/>
    </location>
</feature>
<proteinExistence type="predicted"/>
<organism evidence="3 4">
    <name type="scientific">Rubricella aquisinus</name>
    <dbReference type="NCBI Taxonomy" id="2028108"/>
    <lineage>
        <taxon>Bacteria</taxon>
        <taxon>Pseudomonadati</taxon>
        <taxon>Pseudomonadota</taxon>
        <taxon>Alphaproteobacteria</taxon>
        <taxon>Rhodobacterales</taxon>
        <taxon>Paracoccaceae</taxon>
        <taxon>Rubricella</taxon>
    </lineage>
</organism>
<dbReference type="EMBL" id="JACIJS010000006">
    <property type="protein sequence ID" value="MBB5516237.1"/>
    <property type="molecule type" value="Genomic_DNA"/>
</dbReference>
<feature type="transmembrane region" description="Helical" evidence="1">
    <location>
        <begin position="269"/>
        <end position="287"/>
    </location>
</feature>
<name>A0A840X6A1_9RHOB</name>
<evidence type="ECO:0000313" key="3">
    <source>
        <dbReference type="EMBL" id="MBB5516237.1"/>
    </source>
</evidence>